<reference evidence="5 6" key="1">
    <citation type="submission" date="2020-08" db="EMBL/GenBank/DDBJ databases">
        <title>Sequencing the genomes of 1000 actinobacteria strains.</title>
        <authorList>
            <person name="Klenk H.-P."/>
        </authorList>
    </citation>
    <scope>NUCLEOTIDE SEQUENCE [LARGE SCALE GENOMIC DNA]</scope>
    <source>
        <strain evidence="5 6">DSM 45913</strain>
    </source>
</reference>
<keyword evidence="2 5" id="KW-0238">DNA-binding</keyword>
<dbReference type="CDD" id="cd00090">
    <property type="entry name" value="HTH_ARSR"/>
    <property type="match status" value="1"/>
</dbReference>
<dbReference type="AlphaFoldDB" id="A0A7X0CC87"/>
<dbReference type="InterPro" id="IPR011991">
    <property type="entry name" value="ArsR-like_HTH"/>
</dbReference>
<comment type="caution">
    <text evidence="5">The sequence shown here is derived from an EMBL/GenBank/DDBJ whole genome shotgun (WGS) entry which is preliminary data.</text>
</comment>
<dbReference type="GO" id="GO:0003677">
    <property type="term" value="F:DNA binding"/>
    <property type="evidence" value="ECO:0007669"/>
    <property type="project" value="UniProtKB-KW"/>
</dbReference>
<dbReference type="EMBL" id="JACHJB010000004">
    <property type="protein sequence ID" value="MBB6351466.1"/>
    <property type="molecule type" value="Genomic_DNA"/>
</dbReference>
<organism evidence="5 6">
    <name type="scientific">Nonomuraea muscovyensis</name>
    <dbReference type="NCBI Taxonomy" id="1124761"/>
    <lineage>
        <taxon>Bacteria</taxon>
        <taxon>Bacillati</taxon>
        <taxon>Actinomycetota</taxon>
        <taxon>Actinomycetes</taxon>
        <taxon>Streptosporangiales</taxon>
        <taxon>Streptosporangiaceae</taxon>
        <taxon>Nonomuraea</taxon>
    </lineage>
</organism>
<accession>A0A7X0CC87</accession>
<evidence type="ECO:0000259" key="4">
    <source>
        <dbReference type="SMART" id="SM00418"/>
    </source>
</evidence>
<keyword evidence="6" id="KW-1185">Reference proteome</keyword>
<keyword evidence="3" id="KW-0804">Transcription</keyword>
<dbReference type="PANTHER" id="PTHR43132">
    <property type="entry name" value="ARSENICAL RESISTANCE OPERON REPRESSOR ARSR-RELATED"/>
    <property type="match status" value="1"/>
</dbReference>
<dbReference type="InterPro" id="IPR036390">
    <property type="entry name" value="WH_DNA-bd_sf"/>
</dbReference>
<proteinExistence type="predicted"/>
<evidence type="ECO:0000256" key="2">
    <source>
        <dbReference type="ARBA" id="ARBA00023125"/>
    </source>
</evidence>
<dbReference type="InterPro" id="IPR001845">
    <property type="entry name" value="HTH_ArsR_DNA-bd_dom"/>
</dbReference>
<evidence type="ECO:0000256" key="3">
    <source>
        <dbReference type="ARBA" id="ARBA00023163"/>
    </source>
</evidence>
<dbReference type="GO" id="GO:0003700">
    <property type="term" value="F:DNA-binding transcription factor activity"/>
    <property type="evidence" value="ECO:0007669"/>
    <property type="project" value="InterPro"/>
</dbReference>
<dbReference type="PANTHER" id="PTHR43132:SF6">
    <property type="entry name" value="HTH-TYPE TRANSCRIPTIONAL REPRESSOR CZRA"/>
    <property type="match status" value="1"/>
</dbReference>
<dbReference type="InterPro" id="IPR051011">
    <property type="entry name" value="Metal_resp_trans_reg"/>
</dbReference>
<protein>
    <submittedName>
        <fullName evidence="5">DNA-binding transcriptional ArsR family regulator</fullName>
    </submittedName>
</protein>
<dbReference type="SMART" id="SM00418">
    <property type="entry name" value="HTH_ARSR"/>
    <property type="match status" value="1"/>
</dbReference>
<keyword evidence="1" id="KW-0805">Transcription regulation</keyword>
<dbReference type="SUPFAM" id="SSF46785">
    <property type="entry name" value="Winged helix' DNA-binding domain"/>
    <property type="match status" value="1"/>
</dbReference>
<name>A0A7X0CC87_9ACTN</name>
<sequence length="342" mass="36419">MLRIEVSPQDVAASRFAISPLIETMHAHWVLAGRIETGPHRGWAERWRGPYAELERAHPALRATAAITGIKGDNVDFVAPPPAGVGVPFETELATMRATPVEQAHAEITSVLAGRPPVPGWVRELLLGPDVVRVLARAWEALWREIVSREWPRLHALLERDVARRAGRLAAYGWAAALEDLSRQVRWHDDGHIAIRMLGDAEPPAGRSEQGGPGRDTWHRLGGRGLLFVPSVFTGNVGAYLEDAWPYALVYPAWGVAAGAPAPGGAALAALLGRSRARVLTELAVPATTTHLAALLGQSLGTTGGHLAALRGAGLVAGTRTGRSVRYSRTPLGDALVAGGLL</sequence>
<dbReference type="RefSeq" id="WP_312892155.1">
    <property type="nucleotide sequence ID" value="NZ_JACHJB010000004.1"/>
</dbReference>
<evidence type="ECO:0000313" key="6">
    <source>
        <dbReference type="Proteomes" id="UP000583800"/>
    </source>
</evidence>
<feature type="domain" description="HTH arsR-type" evidence="4">
    <location>
        <begin position="266"/>
        <end position="341"/>
    </location>
</feature>
<dbReference type="Proteomes" id="UP000583800">
    <property type="component" value="Unassembled WGS sequence"/>
</dbReference>
<evidence type="ECO:0000313" key="5">
    <source>
        <dbReference type="EMBL" id="MBB6351466.1"/>
    </source>
</evidence>
<dbReference type="InterPro" id="IPR036388">
    <property type="entry name" value="WH-like_DNA-bd_sf"/>
</dbReference>
<dbReference type="Gene3D" id="1.10.10.10">
    <property type="entry name" value="Winged helix-like DNA-binding domain superfamily/Winged helix DNA-binding domain"/>
    <property type="match status" value="1"/>
</dbReference>
<evidence type="ECO:0000256" key="1">
    <source>
        <dbReference type="ARBA" id="ARBA00023015"/>
    </source>
</evidence>
<gene>
    <name evidence="5" type="ORF">FHU36_008049</name>
</gene>